<accession>A0AAN8A7Y2</accession>
<organism evidence="11 12">
    <name type="scientific">Arxiozyma heterogenica</name>
    <dbReference type="NCBI Taxonomy" id="278026"/>
    <lineage>
        <taxon>Eukaryota</taxon>
        <taxon>Fungi</taxon>
        <taxon>Dikarya</taxon>
        <taxon>Ascomycota</taxon>
        <taxon>Saccharomycotina</taxon>
        <taxon>Saccharomycetes</taxon>
        <taxon>Saccharomycetales</taxon>
        <taxon>Saccharomycetaceae</taxon>
        <taxon>Arxiozyma</taxon>
    </lineage>
</organism>
<evidence type="ECO:0000256" key="4">
    <source>
        <dbReference type="ARBA" id="ARBA00020927"/>
    </source>
</evidence>
<name>A0AAN8A7Y2_9SACH</name>
<dbReference type="GO" id="GO:0006506">
    <property type="term" value="P:GPI anchor biosynthetic process"/>
    <property type="evidence" value="ECO:0007669"/>
    <property type="project" value="UniProtKB-KW"/>
</dbReference>
<evidence type="ECO:0000313" key="11">
    <source>
        <dbReference type="EMBL" id="KAK5781652.1"/>
    </source>
</evidence>
<evidence type="ECO:0000256" key="10">
    <source>
        <dbReference type="SAM" id="Phobius"/>
    </source>
</evidence>
<evidence type="ECO:0000256" key="6">
    <source>
        <dbReference type="ARBA" id="ARBA00022692"/>
    </source>
</evidence>
<dbReference type="AlphaFoldDB" id="A0AAN8A7Y2"/>
<proteinExistence type="inferred from homology"/>
<evidence type="ECO:0000256" key="2">
    <source>
        <dbReference type="ARBA" id="ARBA00004687"/>
    </source>
</evidence>
<feature type="transmembrane region" description="Helical" evidence="10">
    <location>
        <begin position="170"/>
        <end position="189"/>
    </location>
</feature>
<keyword evidence="9 10" id="KW-0472">Membrane</keyword>
<feature type="transmembrane region" description="Helical" evidence="10">
    <location>
        <begin position="138"/>
        <end position="158"/>
    </location>
</feature>
<feature type="transmembrane region" description="Helical" evidence="10">
    <location>
        <begin position="108"/>
        <end position="132"/>
    </location>
</feature>
<keyword evidence="6 10" id="KW-0812">Transmembrane</keyword>
<evidence type="ECO:0000256" key="7">
    <source>
        <dbReference type="ARBA" id="ARBA00022824"/>
    </source>
</evidence>
<dbReference type="InterPro" id="IPR009580">
    <property type="entry name" value="GPI_biosynthesis_protein_Pig-F"/>
</dbReference>
<dbReference type="GO" id="GO:0005789">
    <property type="term" value="C:endoplasmic reticulum membrane"/>
    <property type="evidence" value="ECO:0007669"/>
    <property type="project" value="UniProtKB-SubCell"/>
</dbReference>
<evidence type="ECO:0000256" key="5">
    <source>
        <dbReference type="ARBA" id="ARBA00022502"/>
    </source>
</evidence>
<feature type="transmembrane region" description="Helical" evidence="10">
    <location>
        <begin position="195"/>
        <end position="217"/>
    </location>
</feature>
<dbReference type="Proteomes" id="UP001306508">
    <property type="component" value="Unassembled WGS sequence"/>
</dbReference>
<keyword evidence="12" id="KW-1185">Reference proteome</keyword>
<dbReference type="Pfam" id="PF06699">
    <property type="entry name" value="PIG-F"/>
    <property type="match status" value="1"/>
</dbReference>
<evidence type="ECO:0000256" key="1">
    <source>
        <dbReference type="ARBA" id="ARBA00004477"/>
    </source>
</evidence>
<comment type="pathway">
    <text evidence="2">Glycolipid biosynthesis; glycosylphosphatidylinositol-anchor biosynthesis.</text>
</comment>
<evidence type="ECO:0000256" key="3">
    <source>
        <dbReference type="ARBA" id="ARBA00007978"/>
    </source>
</evidence>
<protein>
    <recommendedName>
        <fullName evidence="4">Glycosylphosphatidylinositol anchor biosynthesis protein 11</fullName>
    </recommendedName>
</protein>
<keyword evidence="5" id="KW-0337">GPI-anchor biosynthesis</keyword>
<evidence type="ECO:0000256" key="9">
    <source>
        <dbReference type="ARBA" id="ARBA00023136"/>
    </source>
</evidence>
<comment type="caution">
    <text evidence="11">The sequence shown here is derived from an EMBL/GenBank/DDBJ whole genome shotgun (WGS) entry which is preliminary data.</text>
</comment>
<evidence type="ECO:0000313" key="12">
    <source>
        <dbReference type="Proteomes" id="UP001306508"/>
    </source>
</evidence>
<sequence length="218" mass="25117">MPNKTKKSVKKRVTFSDDTTTTVSRSHNKTRSDFIANHPPVFIRKTFKTIPWHLLFLLYYYVKLSKNYDIITLLKMLIPSQFIYLMYQFNKSTIYGNKRLKLNITLSLVTIVGSFLLGFPILIIVILCGAPFVEHLPLSWLLSLHISYLAYPALYSVFNCDFKVGLWKKYFIAIVLGGWLSCVVIPLDWDRDWQAWPIPVVVGSYLGAFVGYSIGAYI</sequence>
<comment type="similarity">
    <text evidence="3">Belongs to the PIGF family.</text>
</comment>
<evidence type="ECO:0000256" key="8">
    <source>
        <dbReference type="ARBA" id="ARBA00022989"/>
    </source>
</evidence>
<keyword evidence="8 10" id="KW-1133">Transmembrane helix</keyword>
<dbReference type="EMBL" id="JAWIZZ010000031">
    <property type="protein sequence ID" value="KAK5781652.1"/>
    <property type="molecule type" value="Genomic_DNA"/>
</dbReference>
<comment type="subcellular location">
    <subcellularLocation>
        <location evidence="1">Endoplasmic reticulum membrane</location>
        <topology evidence="1">Multi-pass membrane protein</topology>
    </subcellularLocation>
</comment>
<reference evidence="12" key="1">
    <citation type="submission" date="2023-07" db="EMBL/GenBank/DDBJ databases">
        <title>A draft genome of Kazachstania heterogenica Y-27499.</title>
        <authorList>
            <person name="Donic C."/>
            <person name="Kralova J.S."/>
            <person name="Fidel L."/>
            <person name="Ben-Dor S."/>
            <person name="Jung S."/>
        </authorList>
    </citation>
    <scope>NUCLEOTIDE SEQUENCE [LARGE SCALE GENOMIC DNA]</scope>
    <source>
        <strain evidence="12">Y27499</strain>
    </source>
</reference>
<keyword evidence="7" id="KW-0256">Endoplasmic reticulum</keyword>
<gene>
    <name evidence="11" type="ORF">RI543_000837</name>
</gene>